<gene>
    <name evidence="2" type="ORF">GCM10023349_27230</name>
</gene>
<evidence type="ECO:0000313" key="2">
    <source>
        <dbReference type="EMBL" id="GAA4707319.1"/>
    </source>
</evidence>
<evidence type="ECO:0000256" key="1">
    <source>
        <dbReference type="SAM" id="MobiDB-lite"/>
    </source>
</evidence>
<accession>A0ABP8XK08</accession>
<dbReference type="EMBL" id="BAABKM010000002">
    <property type="protein sequence ID" value="GAA4707319.1"/>
    <property type="molecule type" value="Genomic_DNA"/>
</dbReference>
<comment type="caution">
    <text evidence="2">The sequence shown here is derived from an EMBL/GenBank/DDBJ whole genome shotgun (WGS) entry which is preliminary data.</text>
</comment>
<feature type="region of interest" description="Disordered" evidence="1">
    <location>
        <begin position="29"/>
        <end position="50"/>
    </location>
</feature>
<dbReference type="Proteomes" id="UP001499974">
    <property type="component" value="Unassembled WGS sequence"/>
</dbReference>
<reference evidence="3" key="1">
    <citation type="journal article" date="2019" name="Int. J. Syst. Evol. Microbiol.">
        <title>The Global Catalogue of Microorganisms (GCM) 10K type strain sequencing project: providing services to taxonomists for standard genome sequencing and annotation.</title>
        <authorList>
            <consortium name="The Broad Institute Genomics Platform"/>
            <consortium name="The Broad Institute Genome Sequencing Center for Infectious Disease"/>
            <person name="Wu L."/>
            <person name="Ma J."/>
        </authorList>
    </citation>
    <scope>NUCLEOTIDE SEQUENCE [LARGE SCALE GENOMIC DNA]</scope>
    <source>
        <strain evidence="3">JCM 18531</strain>
    </source>
</reference>
<dbReference type="RefSeq" id="WP_345521854.1">
    <property type="nucleotide sequence ID" value="NZ_BAABKM010000002.1"/>
</dbReference>
<sequence>MYDNTIHREYVKSELEYRLNRIQSDIAGRRKRRRMSRVDDADGLSWTKVR</sequence>
<protein>
    <submittedName>
        <fullName evidence="2">Uncharacterized protein</fullName>
    </submittedName>
</protein>
<evidence type="ECO:0000313" key="3">
    <source>
        <dbReference type="Proteomes" id="UP001499974"/>
    </source>
</evidence>
<keyword evidence="3" id="KW-1185">Reference proteome</keyword>
<organism evidence="2 3">
    <name type="scientific">Nocardioides conyzicola</name>
    <dbReference type="NCBI Taxonomy" id="1651781"/>
    <lineage>
        <taxon>Bacteria</taxon>
        <taxon>Bacillati</taxon>
        <taxon>Actinomycetota</taxon>
        <taxon>Actinomycetes</taxon>
        <taxon>Propionibacteriales</taxon>
        <taxon>Nocardioidaceae</taxon>
        <taxon>Nocardioides</taxon>
    </lineage>
</organism>
<proteinExistence type="predicted"/>
<name>A0ABP8XK08_9ACTN</name>